<keyword evidence="2" id="KW-1185">Reference proteome</keyword>
<dbReference type="EMBL" id="JACXVP010000008">
    <property type="protein sequence ID" value="KAG5590855.1"/>
    <property type="molecule type" value="Genomic_DNA"/>
</dbReference>
<reference evidence="1 2" key="1">
    <citation type="submission" date="2020-09" db="EMBL/GenBank/DDBJ databases">
        <title>De no assembly of potato wild relative species, Solanum commersonii.</title>
        <authorList>
            <person name="Cho K."/>
        </authorList>
    </citation>
    <scope>NUCLEOTIDE SEQUENCE [LARGE SCALE GENOMIC DNA]</scope>
    <source>
        <strain evidence="1">LZ3.2</strain>
        <tissue evidence="1">Leaf</tissue>
    </source>
</reference>
<dbReference type="AlphaFoldDB" id="A0A9J5XTF2"/>
<protein>
    <submittedName>
        <fullName evidence="1">Uncharacterized protein</fullName>
    </submittedName>
</protein>
<evidence type="ECO:0000313" key="2">
    <source>
        <dbReference type="Proteomes" id="UP000824120"/>
    </source>
</evidence>
<gene>
    <name evidence="1" type="ORF">H5410_041369</name>
</gene>
<accession>A0A9J5XTF2</accession>
<name>A0A9J5XTF2_SOLCO</name>
<comment type="caution">
    <text evidence="1">The sequence shown here is derived from an EMBL/GenBank/DDBJ whole genome shotgun (WGS) entry which is preliminary data.</text>
</comment>
<evidence type="ECO:0000313" key="1">
    <source>
        <dbReference type="EMBL" id="KAG5590855.1"/>
    </source>
</evidence>
<dbReference type="Proteomes" id="UP000824120">
    <property type="component" value="Chromosome 8"/>
</dbReference>
<sequence>MGLRRRLSLKAVTRCSRETGLIQEITRLCSLSVFLSHPKNPVSLYSYLYIFVVLVVNRLQTPH</sequence>
<proteinExistence type="predicted"/>
<organism evidence="1 2">
    <name type="scientific">Solanum commersonii</name>
    <name type="common">Commerson's wild potato</name>
    <name type="synonym">Commerson's nightshade</name>
    <dbReference type="NCBI Taxonomy" id="4109"/>
    <lineage>
        <taxon>Eukaryota</taxon>
        <taxon>Viridiplantae</taxon>
        <taxon>Streptophyta</taxon>
        <taxon>Embryophyta</taxon>
        <taxon>Tracheophyta</taxon>
        <taxon>Spermatophyta</taxon>
        <taxon>Magnoliopsida</taxon>
        <taxon>eudicotyledons</taxon>
        <taxon>Gunneridae</taxon>
        <taxon>Pentapetalae</taxon>
        <taxon>asterids</taxon>
        <taxon>lamiids</taxon>
        <taxon>Solanales</taxon>
        <taxon>Solanaceae</taxon>
        <taxon>Solanoideae</taxon>
        <taxon>Solaneae</taxon>
        <taxon>Solanum</taxon>
    </lineage>
</organism>